<comment type="similarity">
    <text evidence="1">Belongs to the glycosyl hydrolase 59 family.</text>
</comment>
<proteinExistence type="inferred from homology"/>
<dbReference type="Gene3D" id="3.20.20.70">
    <property type="entry name" value="Aldolase class I"/>
    <property type="match status" value="1"/>
</dbReference>
<keyword evidence="3" id="KW-0443">Lipid metabolism</keyword>
<dbReference type="InterPro" id="IPR049161">
    <property type="entry name" value="GH59_cat"/>
</dbReference>
<evidence type="ECO:0000259" key="9">
    <source>
        <dbReference type="Pfam" id="PF21708"/>
    </source>
</evidence>
<dbReference type="Pfam" id="PF21708">
    <property type="entry name" value="Glyco_hydro_59_C"/>
    <property type="match status" value="1"/>
</dbReference>
<feature type="signal peptide" evidence="7">
    <location>
        <begin position="1"/>
        <end position="30"/>
    </location>
</feature>
<evidence type="ECO:0000256" key="4">
    <source>
        <dbReference type="ARBA" id="ARBA00022963"/>
    </source>
</evidence>
<feature type="chain" id="PRO_5027016140" description="galactosylceramidase" evidence="7">
    <location>
        <begin position="31"/>
        <end position="727"/>
    </location>
</feature>
<protein>
    <recommendedName>
        <fullName evidence="2">galactosylceramidase</fullName>
        <ecNumber evidence="2">3.2.1.46</ecNumber>
    </recommendedName>
    <alternativeName>
        <fullName evidence="5">Galactosylceramidase</fullName>
    </alternativeName>
</protein>
<evidence type="ECO:0000256" key="2">
    <source>
        <dbReference type="ARBA" id="ARBA00012657"/>
    </source>
</evidence>
<dbReference type="AlphaFoldDB" id="A0A6L6PJW7"/>
<accession>A0A6L6PJW7</accession>
<dbReference type="InterPro" id="IPR049162">
    <property type="entry name" value="GH59_C"/>
</dbReference>
<evidence type="ECO:0000313" key="11">
    <source>
        <dbReference type="Proteomes" id="UP000475582"/>
    </source>
</evidence>
<dbReference type="InterPro" id="IPR013785">
    <property type="entry name" value="Aldolase_TIM"/>
</dbReference>
<evidence type="ECO:0000259" key="8">
    <source>
        <dbReference type="Pfam" id="PF02057"/>
    </source>
</evidence>
<evidence type="ECO:0000313" key="10">
    <source>
        <dbReference type="EMBL" id="MTV39416.1"/>
    </source>
</evidence>
<evidence type="ECO:0000256" key="5">
    <source>
        <dbReference type="ARBA" id="ARBA00033098"/>
    </source>
</evidence>
<evidence type="ECO:0000256" key="6">
    <source>
        <dbReference type="SAM" id="MobiDB-lite"/>
    </source>
</evidence>
<organism evidence="10 11">
    <name type="scientific">Duganella radicis</name>
    <dbReference type="NCBI Taxonomy" id="551988"/>
    <lineage>
        <taxon>Bacteria</taxon>
        <taxon>Pseudomonadati</taxon>
        <taxon>Pseudomonadota</taxon>
        <taxon>Betaproteobacteria</taxon>
        <taxon>Burkholderiales</taxon>
        <taxon>Oxalobacteraceae</taxon>
        <taxon>Telluria group</taxon>
        <taxon>Duganella</taxon>
    </lineage>
</organism>
<dbReference type="InterPro" id="IPR017853">
    <property type="entry name" value="GH"/>
</dbReference>
<evidence type="ECO:0000256" key="3">
    <source>
        <dbReference type="ARBA" id="ARBA00022919"/>
    </source>
</evidence>
<feature type="region of interest" description="Disordered" evidence="6">
    <location>
        <begin position="707"/>
        <end position="727"/>
    </location>
</feature>
<dbReference type="Gene3D" id="2.60.120.560">
    <property type="entry name" value="Exo-inulinase, domain 1"/>
    <property type="match status" value="1"/>
</dbReference>
<keyword evidence="11" id="KW-1185">Reference proteome</keyword>
<dbReference type="InterPro" id="IPR001286">
    <property type="entry name" value="Glyco_hydro_59"/>
</dbReference>
<reference evidence="10 11" key="1">
    <citation type="submission" date="2019-11" db="EMBL/GenBank/DDBJ databases">
        <title>Type strains purchased from KCTC, JCM and DSMZ.</title>
        <authorList>
            <person name="Lu H."/>
        </authorList>
    </citation>
    <scope>NUCLEOTIDE SEQUENCE [LARGE SCALE GENOMIC DNA]</scope>
    <source>
        <strain evidence="10 11">KCTC 22382</strain>
    </source>
</reference>
<dbReference type="Gene3D" id="3.20.20.80">
    <property type="entry name" value="Glycosidases"/>
    <property type="match status" value="1"/>
</dbReference>
<dbReference type="EMBL" id="WNKY01000019">
    <property type="protein sequence ID" value="MTV39416.1"/>
    <property type="molecule type" value="Genomic_DNA"/>
</dbReference>
<dbReference type="PANTHER" id="PTHR15172:SF1">
    <property type="entry name" value="GALACTOCEREBROSIDASE"/>
    <property type="match status" value="1"/>
</dbReference>
<sequence length="727" mass="79313">MRSLNKAKPDLILRGLAVACIALLSNSALAAATPQTVTLDGKAGGKRFDGIGVVDGGGATSVLLKDYPEPLRGQILDLLYKPKFGASVSALMAEIPGDGNATQGSMPSHMHTRDDLDYSRGYTWWVLREAKKRNPRLSLDGAAWSAPGWIGDNLGKAQQDEHRFFSQDTADYYAKWLTGLRKEHGLEFDALGVRNEKGTDYVFPGTLRKTLNAAGFGKVRIHGFDNWPDEWKFNFVRDMTNDPALRDGIDIIGAHINAPESVVPGDVRKLAAEMGKPIWNTEQHVYKAGYEGLISIVQAFNDNFVSSGVTKIVNWYGIAGMYTLEPYNGEKEAAVRANWPWGGHAEINPALWGYAHYGQFSEVGWTYLDGGSGKLAGGGTYVTLMAPSKDYSVIIETKGATAPQQLSFAIGGGLAKGALAVWRTTSEAYFVRQADLKPINGAVTIRLEPNAVYSLTTTRGQTKGTIGGGAKPDAFPFPYYETFEQYDKPQQWGYLPRYFADINGAFELKDCPGQNKGRCLRQSVPVPSISWSPDWQPYTIIGDDKWRDYEVSADVYLGQGESAAVMGRINHVGTGYGFIPKGYFLQLDDGGRLRLTVIRGKENKKALVGDAEQQALIKASNDADEGGEKDLATTRIPDVAAGQWHSLKLRFEGSHLTGFIDGKAVLQADDASYGQGMAGLLAGTDGKRFSMPWYDNVLLNHLDGQTPAPTPMLQGQRPMYAKAPPVR</sequence>
<dbReference type="Pfam" id="PF02057">
    <property type="entry name" value="Glyco_hydro_59"/>
    <property type="match status" value="1"/>
</dbReference>
<dbReference type="GO" id="GO:0004336">
    <property type="term" value="F:galactosylceramidase activity"/>
    <property type="evidence" value="ECO:0007669"/>
    <property type="project" value="UniProtKB-EC"/>
</dbReference>
<dbReference type="Proteomes" id="UP000475582">
    <property type="component" value="Unassembled WGS sequence"/>
</dbReference>
<keyword evidence="4" id="KW-0442">Lipid degradation</keyword>
<dbReference type="GO" id="GO:0006683">
    <property type="term" value="P:galactosylceramide catabolic process"/>
    <property type="evidence" value="ECO:0007669"/>
    <property type="project" value="InterPro"/>
</dbReference>
<dbReference type="GO" id="GO:0016020">
    <property type="term" value="C:membrane"/>
    <property type="evidence" value="ECO:0007669"/>
    <property type="project" value="GOC"/>
</dbReference>
<dbReference type="GO" id="GO:0005764">
    <property type="term" value="C:lysosome"/>
    <property type="evidence" value="ECO:0007669"/>
    <property type="project" value="TreeGrafter"/>
</dbReference>
<feature type="domain" description="Glycosyl hydrolase family 59 catalytic" evidence="8">
    <location>
        <begin position="48"/>
        <end position="359"/>
    </location>
</feature>
<name>A0A6L6PJW7_9BURK</name>
<evidence type="ECO:0000256" key="1">
    <source>
        <dbReference type="ARBA" id="ARBA00005637"/>
    </source>
</evidence>
<gene>
    <name evidence="10" type="ORF">GM676_17745</name>
</gene>
<feature type="domain" description="Glycosyl hydrolase family 59 C-terminal lectin" evidence="9">
    <location>
        <begin position="503"/>
        <end position="596"/>
    </location>
</feature>
<dbReference type="PRINTS" id="PR00850">
    <property type="entry name" value="GLHYDRLASE59"/>
</dbReference>
<dbReference type="RefSeq" id="WP_155465085.1">
    <property type="nucleotide sequence ID" value="NZ_WNKY01000019.1"/>
</dbReference>
<dbReference type="EC" id="3.2.1.46" evidence="2"/>
<evidence type="ECO:0000256" key="7">
    <source>
        <dbReference type="SAM" id="SignalP"/>
    </source>
</evidence>
<keyword evidence="7" id="KW-0732">Signal</keyword>
<dbReference type="OrthoDB" id="9806701at2"/>
<dbReference type="SUPFAM" id="SSF51445">
    <property type="entry name" value="(Trans)glycosidases"/>
    <property type="match status" value="1"/>
</dbReference>
<dbReference type="PANTHER" id="PTHR15172">
    <property type="entry name" value="GALACTOCEREBROSIDASE"/>
    <property type="match status" value="1"/>
</dbReference>
<keyword evidence="3" id="KW-0746">Sphingolipid metabolism</keyword>
<comment type="caution">
    <text evidence="10">The sequence shown here is derived from an EMBL/GenBank/DDBJ whole genome shotgun (WGS) entry which is preliminary data.</text>
</comment>